<keyword evidence="6" id="KW-1185">Reference proteome</keyword>
<evidence type="ECO:0000256" key="1">
    <source>
        <dbReference type="ARBA" id="ARBA00023002"/>
    </source>
</evidence>
<organism evidence="5 6">
    <name type="scientific">Jiella sonneratiae</name>
    <dbReference type="NCBI Taxonomy" id="2816856"/>
    <lineage>
        <taxon>Bacteria</taxon>
        <taxon>Pseudomonadati</taxon>
        <taxon>Pseudomonadota</taxon>
        <taxon>Alphaproteobacteria</taxon>
        <taxon>Hyphomicrobiales</taxon>
        <taxon>Aurantimonadaceae</taxon>
        <taxon>Jiella</taxon>
    </lineage>
</organism>
<dbReference type="InterPro" id="IPR051265">
    <property type="entry name" value="HIBADH-related_NP60_sf"/>
</dbReference>
<dbReference type="RefSeq" id="WP_207351961.1">
    <property type="nucleotide sequence ID" value="NZ_JAFMPY010000020.1"/>
</dbReference>
<feature type="domain" description="6-phosphogluconate dehydrogenase NADP-binding" evidence="3">
    <location>
        <begin position="3"/>
        <end position="160"/>
    </location>
</feature>
<dbReference type="InterPro" id="IPR013328">
    <property type="entry name" value="6PGD_dom2"/>
</dbReference>
<dbReference type="InterPro" id="IPR029154">
    <property type="entry name" value="HIBADH-like_NADP-bd"/>
</dbReference>
<dbReference type="Proteomes" id="UP000664288">
    <property type="component" value="Unassembled WGS sequence"/>
</dbReference>
<evidence type="ECO:0000259" key="3">
    <source>
        <dbReference type="Pfam" id="PF03446"/>
    </source>
</evidence>
<dbReference type="SUPFAM" id="SSF48179">
    <property type="entry name" value="6-phosphogluconate dehydrogenase C-terminal domain-like"/>
    <property type="match status" value="1"/>
</dbReference>
<evidence type="ECO:0000256" key="2">
    <source>
        <dbReference type="ARBA" id="ARBA00023027"/>
    </source>
</evidence>
<dbReference type="EMBL" id="JAFMPY010000020">
    <property type="protein sequence ID" value="MBO0905324.1"/>
    <property type="molecule type" value="Genomic_DNA"/>
</dbReference>
<dbReference type="InterPro" id="IPR008927">
    <property type="entry name" value="6-PGluconate_DH-like_C_sf"/>
</dbReference>
<dbReference type="Gene3D" id="1.10.1040.10">
    <property type="entry name" value="N-(1-d-carboxylethyl)-l-norvaline Dehydrogenase, domain 2"/>
    <property type="match status" value="1"/>
</dbReference>
<accession>A0ABS3J6N5</accession>
<comment type="caution">
    <text evidence="5">The sequence shown here is derived from an EMBL/GenBank/DDBJ whole genome shotgun (WGS) entry which is preliminary data.</text>
</comment>
<dbReference type="Gene3D" id="3.40.50.720">
    <property type="entry name" value="NAD(P)-binding Rossmann-like Domain"/>
    <property type="match status" value="1"/>
</dbReference>
<proteinExistence type="predicted"/>
<gene>
    <name evidence="5" type="ORF">J1C47_16900</name>
</gene>
<dbReference type="SUPFAM" id="SSF51735">
    <property type="entry name" value="NAD(P)-binding Rossmann-fold domains"/>
    <property type="match status" value="1"/>
</dbReference>
<name>A0ABS3J6N5_9HYPH</name>
<dbReference type="PANTHER" id="PTHR43580">
    <property type="entry name" value="OXIDOREDUCTASE GLYR1-RELATED"/>
    <property type="match status" value="1"/>
</dbReference>
<evidence type="ECO:0000259" key="4">
    <source>
        <dbReference type="Pfam" id="PF14833"/>
    </source>
</evidence>
<evidence type="ECO:0000313" key="6">
    <source>
        <dbReference type="Proteomes" id="UP000664288"/>
    </source>
</evidence>
<protein>
    <submittedName>
        <fullName evidence="5">NAD(P)-dependent oxidoreductase</fullName>
    </submittedName>
</protein>
<dbReference type="Pfam" id="PF14833">
    <property type="entry name" value="NAD_binding_11"/>
    <property type="match status" value="1"/>
</dbReference>
<dbReference type="PIRSF" id="PIRSF000103">
    <property type="entry name" value="HIBADH"/>
    <property type="match status" value="1"/>
</dbReference>
<reference evidence="5 6" key="1">
    <citation type="submission" date="2021-03" db="EMBL/GenBank/DDBJ databases">
        <title>Whole genome sequence of Jiella sp. MQZ13P-4.</title>
        <authorList>
            <person name="Tuo L."/>
        </authorList>
    </citation>
    <scope>NUCLEOTIDE SEQUENCE [LARGE SCALE GENOMIC DNA]</scope>
    <source>
        <strain evidence="5 6">MQZ13P-4</strain>
    </source>
</reference>
<dbReference type="InterPro" id="IPR036291">
    <property type="entry name" value="NAD(P)-bd_dom_sf"/>
</dbReference>
<sequence>MPTIAFLGLGAMGSRIARNILASGGDLVVWNRNPEKTEPYVAAGARAASSPRQAGEMADIVLAMVSNDEASREVWLDEETGALAGMAAGKTAIEVSTLTPDFVRSLGSAMAEKGVDLVEAPVSGTLPQAENAGLVFFLAGKTDALDRAEAVLKPLGKSLERVGDWGDAATVKLATNAILGVNVAAWAEVVAMLDRSQADTQTAVDAIAKTAVWAPNFAYLTSSMIKSDFDPKFPVELLDKDFRYALGLTGKGEAPMIEKAHETFERAIAEGLGAENMTAVAKLYR</sequence>
<evidence type="ECO:0000313" key="5">
    <source>
        <dbReference type="EMBL" id="MBO0905324.1"/>
    </source>
</evidence>
<keyword evidence="1" id="KW-0560">Oxidoreductase</keyword>
<feature type="domain" description="3-hydroxyisobutyrate dehydrogenase-like NAD-binding" evidence="4">
    <location>
        <begin position="166"/>
        <end position="284"/>
    </location>
</feature>
<dbReference type="InterPro" id="IPR015815">
    <property type="entry name" value="HIBADH-related"/>
</dbReference>
<keyword evidence="2" id="KW-0520">NAD</keyword>
<dbReference type="PANTHER" id="PTHR43580:SF2">
    <property type="entry name" value="CYTOKINE-LIKE NUCLEAR FACTOR N-PAC"/>
    <property type="match status" value="1"/>
</dbReference>
<dbReference type="InterPro" id="IPR006115">
    <property type="entry name" value="6PGDH_NADP-bd"/>
</dbReference>
<dbReference type="Pfam" id="PF03446">
    <property type="entry name" value="NAD_binding_2"/>
    <property type="match status" value="1"/>
</dbReference>